<evidence type="ECO:0000313" key="2">
    <source>
        <dbReference type="EMBL" id="MBL6448260.1"/>
    </source>
</evidence>
<dbReference type="AlphaFoldDB" id="A0A937G1H1"/>
<proteinExistence type="predicted"/>
<dbReference type="EMBL" id="JAEUGD010000060">
    <property type="protein sequence ID" value="MBL6448260.1"/>
    <property type="molecule type" value="Genomic_DNA"/>
</dbReference>
<reference evidence="2" key="1">
    <citation type="submission" date="2021-01" db="EMBL/GenBank/DDBJ databases">
        <title>Fulvivirga kasyanovii gen. nov., sp nov., a novel member of the phylum Bacteroidetes isolated from seawater in a mussel farm.</title>
        <authorList>
            <person name="Zhao L.-H."/>
            <person name="Wang Z.-J."/>
        </authorList>
    </citation>
    <scope>NUCLEOTIDE SEQUENCE</scope>
    <source>
        <strain evidence="2">29W222</strain>
    </source>
</reference>
<comment type="caution">
    <text evidence="2">The sequence shown here is derived from an EMBL/GenBank/DDBJ whole genome shotgun (WGS) entry which is preliminary data.</text>
</comment>
<dbReference type="Proteomes" id="UP000614216">
    <property type="component" value="Unassembled WGS sequence"/>
</dbReference>
<accession>A0A937G1H1</accession>
<organism evidence="2 3">
    <name type="scientific">Fulvivirga marina</name>
    <dbReference type="NCBI Taxonomy" id="2494733"/>
    <lineage>
        <taxon>Bacteria</taxon>
        <taxon>Pseudomonadati</taxon>
        <taxon>Bacteroidota</taxon>
        <taxon>Cytophagia</taxon>
        <taxon>Cytophagales</taxon>
        <taxon>Fulvivirgaceae</taxon>
        <taxon>Fulvivirga</taxon>
    </lineage>
</organism>
<gene>
    <name evidence="2" type="ORF">JMN32_18240</name>
</gene>
<dbReference type="RefSeq" id="WP_202857802.1">
    <property type="nucleotide sequence ID" value="NZ_JAEUGD010000060.1"/>
</dbReference>
<feature type="domain" description="Knr4/Smi1-like" evidence="1">
    <location>
        <begin position="2"/>
        <end position="107"/>
    </location>
</feature>
<dbReference type="Pfam" id="PF09346">
    <property type="entry name" value="SMI1_KNR4"/>
    <property type="match status" value="1"/>
</dbReference>
<dbReference type="InterPro" id="IPR018958">
    <property type="entry name" value="Knr4/Smi1-like_dom"/>
</dbReference>
<evidence type="ECO:0000259" key="1">
    <source>
        <dbReference type="Pfam" id="PF09346"/>
    </source>
</evidence>
<keyword evidence="3" id="KW-1185">Reference proteome</keyword>
<protein>
    <submittedName>
        <fullName evidence="2">SMI1/KNR4 family protein</fullName>
    </submittedName>
</protein>
<dbReference type="InterPro" id="IPR037883">
    <property type="entry name" value="Knr4/Smi1-like_sf"/>
</dbReference>
<name>A0A937G1H1_9BACT</name>
<dbReference type="SUPFAM" id="SSF160631">
    <property type="entry name" value="SMI1/KNR4-like"/>
    <property type="match status" value="1"/>
</dbReference>
<sequence length="116" mass="13370">MVKEEWISAIEIKYPDIPENLKSLYRDLGYGTIGDSYYSIHVFLEPSDIYDQETAAGLKGKYIVGDDFCGDCHAYDAEDNWKFGFIDCNGEFNDLTEVYSDFIDFLHQLALSQERI</sequence>
<evidence type="ECO:0000313" key="3">
    <source>
        <dbReference type="Proteomes" id="UP000614216"/>
    </source>
</evidence>